<comment type="function">
    <text evidence="4">Component of the exocyst complex involved in the docking of exocytic vesicles with fusion sites on the plasma membrane.</text>
</comment>
<dbReference type="GO" id="GO:0015031">
    <property type="term" value="P:protein transport"/>
    <property type="evidence" value="ECO:0007669"/>
    <property type="project" value="UniProtKB-KW"/>
</dbReference>
<comment type="subunit">
    <text evidence="4">Component of the exocyst complex.</text>
</comment>
<evidence type="ECO:0000256" key="4">
    <source>
        <dbReference type="RuleBase" id="RU365069"/>
    </source>
</evidence>
<dbReference type="OrthoDB" id="26242at2759"/>
<keyword evidence="3 4" id="KW-0268">Exocytosis</keyword>
<comment type="similarity">
    <text evidence="1 4">Belongs to the SEC5 family.</text>
</comment>
<dbReference type="GO" id="GO:0006887">
    <property type="term" value="P:exocytosis"/>
    <property type="evidence" value="ECO:0007669"/>
    <property type="project" value="UniProtKB-KW"/>
</dbReference>
<evidence type="ECO:0000256" key="1">
    <source>
        <dbReference type="ARBA" id="ARBA00010578"/>
    </source>
</evidence>
<organism evidence="6 7">
    <name type="scientific">Jimgerdemannia flammicorona</name>
    <dbReference type="NCBI Taxonomy" id="994334"/>
    <lineage>
        <taxon>Eukaryota</taxon>
        <taxon>Fungi</taxon>
        <taxon>Fungi incertae sedis</taxon>
        <taxon>Mucoromycota</taxon>
        <taxon>Mucoromycotina</taxon>
        <taxon>Endogonomycetes</taxon>
        <taxon>Endogonales</taxon>
        <taxon>Endogonaceae</taxon>
        <taxon>Jimgerdemannia</taxon>
    </lineage>
</organism>
<name>A0A433D324_9FUNG</name>
<protein>
    <recommendedName>
        <fullName evidence="4">Exocyst complex component SEC5</fullName>
    </recommendedName>
</protein>
<feature type="domain" description="Exocyst complex component EXOC2/Sec5 N-terminal" evidence="5">
    <location>
        <begin position="139"/>
        <end position="947"/>
    </location>
</feature>
<evidence type="ECO:0000256" key="2">
    <source>
        <dbReference type="ARBA" id="ARBA00022448"/>
    </source>
</evidence>
<dbReference type="InterPro" id="IPR029175">
    <property type="entry name" value="EXOC2/Sec5"/>
</dbReference>
<keyword evidence="7" id="KW-1185">Reference proteome</keyword>
<evidence type="ECO:0000313" key="6">
    <source>
        <dbReference type="EMBL" id="RUP45221.1"/>
    </source>
</evidence>
<keyword evidence="2 4" id="KW-0813">Transport</keyword>
<dbReference type="Proteomes" id="UP000268093">
    <property type="component" value="Unassembled WGS sequence"/>
</dbReference>
<sequence length="958" mass="108641">MTAVLTLPALAEDATILRHYHLDSLDDDEWADDVHNRSTARESALQQFTRAPIVALPEPEFEDEQDDILDESDPLGLKESIFKGTSKQSVSNRNTASMSELKERKFRPPLFCTPPAFKLSPNQPYTSTLDSDSFLLSGTSLIISNKTFNPRHFLLTVHRDTSYADLIAGVERLKLTVDQRSEALKALVHANFDRFVGAKNTIDHVYDEMKAKKLNSQEEYGTRALGAALSEGTRRAQQIFGPVIERREKAEKIRSTLVILERYKFFFNLPSSLLESTKQTKYETAIRDYKKGKYLYSTLKGDANGDDAGGLSASQDTDITDLHRKVFDKVWTEVEKIVVELRDVLFKQLAEPWRSMEEQEKTINFLFDLDTTNDPAWFYLDSQYKWIVGLLNETYEENAQKIEALKVSTDTSEKDKRRSISLKKVLGLADIRDIETALVKETDVQIWRATLNVVKSLSDLLLRCLPDFWKLSKSFIDGKFQNKAAVASLVTNKRRRQGVDLAKVEQCQIMAREVVSLYASLISRHFSLSTPIVAARRASQIGSADDESPAQLPPFLPPNANSVTTCYFLTRTITELANCVNDINAINLAGEAFVGLTKLMEDTRWRFIEVLCECWARDAKTFYQLEDWNPDADNVEVTAFLRLFHSYHKYCARSAFKIGSLTAVSDNKEDRSKEKPKISSEYLERIRGTFLDSLYSFLDGLVHLAFSEYSPLLPEKDDSALKRSKIDVNSMDSRILLTVSNLSHLRASIIPKLVNLFEAAYQTQMTDELKTLIDVVDQLDGILFDDYIKRKTQNITEIVKRGILLDGVDWYSISKPTEVHSFIYEALLSLVIVHAQVSGIAKRLVHRTLSALLENMAQDCLESFQQVDRFGMGGMLQATLEIEFMHQTLSQYVTPVAAETLQQIYSTIEAAYDPQQQHSNNLQTELNSVKKLLVDSRKSTAVQFLCFKKVKDGSNSAK</sequence>
<keyword evidence="4" id="KW-0653">Protein transport</keyword>
<evidence type="ECO:0000313" key="7">
    <source>
        <dbReference type="Proteomes" id="UP000268093"/>
    </source>
</evidence>
<accession>A0A433D324</accession>
<reference evidence="6 7" key="1">
    <citation type="journal article" date="2018" name="New Phytol.">
        <title>Phylogenomics of Endogonaceae and evolution of mycorrhizas within Mucoromycota.</title>
        <authorList>
            <person name="Chang Y."/>
            <person name="Desiro A."/>
            <person name="Na H."/>
            <person name="Sandor L."/>
            <person name="Lipzen A."/>
            <person name="Clum A."/>
            <person name="Barry K."/>
            <person name="Grigoriev I.V."/>
            <person name="Martin F.M."/>
            <person name="Stajich J.E."/>
            <person name="Smith M.E."/>
            <person name="Bonito G."/>
            <person name="Spatafora J.W."/>
        </authorList>
    </citation>
    <scope>NUCLEOTIDE SEQUENCE [LARGE SCALE GENOMIC DNA]</scope>
    <source>
        <strain evidence="6 7">GMNB39</strain>
    </source>
</reference>
<dbReference type="EMBL" id="RBNI01007606">
    <property type="protein sequence ID" value="RUP45221.1"/>
    <property type="molecule type" value="Genomic_DNA"/>
</dbReference>
<dbReference type="GO" id="GO:0000145">
    <property type="term" value="C:exocyst"/>
    <property type="evidence" value="ECO:0007669"/>
    <property type="project" value="UniProtKB-UniRule"/>
</dbReference>
<proteinExistence type="inferred from homology"/>
<dbReference type="PANTHER" id="PTHR13043:SF1">
    <property type="entry name" value="EXOCYST COMPLEX COMPONENT 2"/>
    <property type="match status" value="1"/>
</dbReference>
<comment type="caution">
    <text evidence="6">The sequence shown here is derived from an EMBL/GenBank/DDBJ whole genome shotgun (WGS) entry which is preliminary data.</text>
</comment>
<gene>
    <name evidence="6" type="ORF">BC936DRAFT_148457</name>
</gene>
<evidence type="ECO:0000259" key="5">
    <source>
        <dbReference type="Pfam" id="PF15469"/>
    </source>
</evidence>
<dbReference type="GO" id="GO:0006893">
    <property type="term" value="P:Golgi to plasma membrane transport"/>
    <property type="evidence" value="ECO:0007669"/>
    <property type="project" value="UniProtKB-UniRule"/>
</dbReference>
<dbReference type="PANTHER" id="PTHR13043">
    <property type="entry name" value="EXOCYST COMPLEX COMPONENT SEC5"/>
    <property type="match status" value="1"/>
</dbReference>
<dbReference type="InterPro" id="IPR039481">
    <property type="entry name" value="EXOC2/Sec5_N_dom"/>
</dbReference>
<dbReference type="Pfam" id="PF15469">
    <property type="entry name" value="Sec5"/>
    <property type="match status" value="1"/>
</dbReference>
<dbReference type="AlphaFoldDB" id="A0A433D324"/>
<evidence type="ECO:0000256" key="3">
    <source>
        <dbReference type="ARBA" id="ARBA00022483"/>
    </source>
</evidence>